<dbReference type="InterPro" id="IPR010730">
    <property type="entry name" value="HET"/>
</dbReference>
<dbReference type="PANTHER" id="PTHR33112">
    <property type="entry name" value="DOMAIN PROTEIN, PUTATIVE-RELATED"/>
    <property type="match status" value="1"/>
</dbReference>
<name>A0A9P9GUI4_FUSSL</name>
<dbReference type="EMBL" id="JAGTJS010000017">
    <property type="protein sequence ID" value="KAH7244943.1"/>
    <property type="molecule type" value="Genomic_DNA"/>
</dbReference>
<dbReference type="PANTHER" id="PTHR33112:SF9">
    <property type="entry name" value="HETEROKARYON INCOMPATIBILITY DOMAIN-CONTAINING PROTEIN"/>
    <property type="match status" value="1"/>
</dbReference>
<protein>
    <submittedName>
        <fullName evidence="2">Heterokaryon incompatibility protein-domain-containing protein</fullName>
    </submittedName>
</protein>
<evidence type="ECO:0000313" key="3">
    <source>
        <dbReference type="Proteomes" id="UP000736672"/>
    </source>
</evidence>
<gene>
    <name evidence="2" type="ORF">B0J15DRAFT_564798</name>
</gene>
<sequence>MPTSPELSSPEIAPNEAGLNEISGDDITELTTSAHLNSSSVPVPEMVEHPLTEACPQWGWLKAALRSQVRDKNKSNECCDSWVQPDRCREQCQQCELLLQVYLKSNFTRGWKNLELAWGSTEEASVLRFKLRSGGPSITLSAIGNTPNPWGLQGLLPSAESTGSSASVRLARRWLDDCINNHPSCESAHDPVLPTRVLDLGLDSSTRVSLWEPRGQTGRYVCLSYCWGKSEFTMTTQDNLKDHLERGIDLEDLPQTFQDAVAVVRGLKMRYLWIDALCIIQNKDHHEDWKRECGNMASIYRNSHLIIAAAWANSANGGCFTTPDPGVAFGPVMMRKVSHFPSLPNPETFQERLLAPRVIYFGRQEIVWDCIEMRTCECGGATNPVPGIKKLDLHNQGHIRGIGKLWRRLVMQYSILQLTCLNDKLPALSGLAQAMTLRSQESYLAGLLKETLLADMCWNVKSLKPKELHQTRWRAPSWSWASVDGPIEYYLDLSSEALTQSRQDHALIREAKCTPAGPSITGEVEAGFVTLDGCLIPASFGVSDIRANCSELRSLQLTWIPDRAYEIEEMPVIYLIPMMTIWNPLFSHFYGLVVKPYDQGIEMRVGLATHMGTSDPSGFSFFDHEKQVVKVV</sequence>
<reference evidence="2" key="1">
    <citation type="journal article" date="2021" name="Nat. Commun.">
        <title>Genetic determinants of endophytism in the Arabidopsis root mycobiome.</title>
        <authorList>
            <person name="Mesny F."/>
            <person name="Miyauchi S."/>
            <person name="Thiergart T."/>
            <person name="Pickel B."/>
            <person name="Atanasova L."/>
            <person name="Karlsson M."/>
            <person name="Huettel B."/>
            <person name="Barry K.W."/>
            <person name="Haridas S."/>
            <person name="Chen C."/>
            <person name="Bauer D."/>
            <person name="Andreopoulos W."/>
            <person name="Pangilinan J."/>
            <person name="LaButti K."/>
            <person name="Riley R."/>
            <person name="Lipzen A."/>
            <person name="Clum A."/>
            <person name="Drula E."/>
            <person name="Henrissat B."/>
            <person name="Kohler A."/>
            <person name="Grigoriev I.V."/>
            <person name="Martin F.M."/>
            <person name="Hacquard S."/>
        </authorList>
    </citation>
    <scope>NUCLEOTIDE SEQUENCE</scope>
    <source>
        <strain evidence="2">FSSC 5 MPI-SDFR-AT-0091</strain>
    </source>
</reference>
<evidence type="ECO:0000259" key="1">
    <source>
        <dbReference type="Pfam" id="PF06985"/>
    </source>
</evidence>
<proteinExistence type="predicted"/>
<evidence type="ECO:0000313" key="2">
    <source>
        <dbReference type="EMBL" id="KAH7244943.1"/>
    </source>
</evidence>
<comment type="caution">
    <text evidence="2">The sequence shown here is derived from an EMBL/GenBank/DDBJ whole genome shotgun (WGS) entry which is preliminary data.</text>
</comment>
<dbReference type="OrthoDB" id="5362512at2759"/>
<organism evidence="2 3">
    <name type="scientific">Fusarium solani</name>
    <name type="common">Filamentous fungus</name>
    <dbReference type="NCBI Taxonomy" id="169388"/>
    <lineage>
        <taxon>Eukaryota</taxon>
        <taxon>Fungi</taxon>
        <taxon>Dikarya</taxon>
        <taxon>Ascomycota</taxon>
        <taxon>Pezizomycotina</taxon>
        <taxon>Sordariomycetes</taxon>
        <taxon>Hypocreomycetidae</taxon>
        <taxon>Hypocreales</taxon>
        <taxon>Nectriaceae</taxon>
        <taxon>Fusarium</taxon>
        <taxon>Fusarium solani species complex</taxon>
    </lineage>
</organism>
<dbReference type="AlphaFoldDB" id="A0A9P9GUI4"/>
<feature type="domain" description="Heterokaryon incompatibility" evidence="1">
    <location>
        <begin position="220"/>
        <end position="321"/>
    </location>
</feature>
<accession>A0A9P9GUI4</accession>
<dbReference type="Proteomes" id="UP000736672">
    <property type="component" value="Unassembled WGS sequence"/>
</dbReference>
<dbReference type="Pfam" id="PF06985">
    <property type="entry name" value="HET"/>
    <property type="match status" value="1"/>
</dbReference>
<keyword evidence="3" id="KW-1185">Reference proteome</keyword>